<dbReference type="EMBL" id="CAUWAG010000020">
    <property type="protein sequence ID" value="CAJ2513087.1"/>
    <property type="molecule type" value="Genomic_DNA"/>
</dbReference>
<name>A0AAI8VXW4_9PEZI</name>
<evidence type="ECO:0000313" key="2">
    <source>
        <dbReference type="EMBL" id="CAJ2513087.1"/>
    </source>
</evidence>
<feature type="region of interest" description="Disordered" evidence="1">
    <location>
        <begin position="1"/>
        <end position="113"/>
    </location>
</feature>
<feature type="compositionally biased region" description="Basic and acidic residues" evidence="1">
    <location>
        <begin position="1"/>
        <end position="23"/>
    </location>
</feature>
<dbReference type="Proteomes" id="UP001295740">
    <property type="component" value="Unassembled WGS sequence"/>
</dbReference>
<evidence type="ECO:0000313" key="3">
    <source>
        <dbReference type="Proteomes" id="UP001295740"/>
    </source>
</evidence>
<protein>
    <submittedName>
        <fullName evidence="2">Uu.00g012060.m01.CDS01</fullName>
    </submittedName>
</protein>
<evidence type="ECO:0000256" key="1">
    <source>
        <dbReference type="SAM" id="MobiDB-lite"/>
    </source>
</evidence>
<dbReference type="AlphaFoldDB" id="A0AAI8VXW4"/>
<reference evidence="2" key="1">
    <citation type="submission" date="2023-10" db="EMBL/GenBank/DDBJ databases">
        <authorList>
            <person name="Hackl T."/>
        </authorList>
    </citation>
    <scope>NUCLEOTIDE SEQUENCE</scope>
</reference>
<accession>A0AAI8VXW4</accession>
<organism evidence="2 3">
    <name type="scientific">Anthostomella pinea</name>
    <dbReference type="NCBI Taxonomy" id="933095"/>
    <lineage>
        <taxon>Eukaryota</taxon>
        <taxon>Fungi</taxon>
        <taxon>Dikarya</taxon>
        <taxon>Ascomycota</taxon>
        <taxon>Pezizomycotina</taxon>
        <taxon>Sordariomycetes</taxon>
        <taxon>Xylariomycetidae</taxon>
        <taxon>Xylariales</taxon>
        <taxon>Xylariaceae</taxon>
        <taxon>Anthostomella</taxon>
    </lineage>
</organism>
<feature type="compositionally biased region" description="Basic and acidic residues" evidence="1">
    <location>
        <begin position="104"/>
        <end position="113"/>
    </location>
</feature>
<proteinExistence type="predicted"/>
<comment type="caution">
    <text evidence="2">The sequence shown here is derived from an EMBL/GenBank/DDBJ whole genome shotgun (WGS) entry which is preliminary data.</text>
</comment>
<feature type="compositionally biased region" description="Low complexity" evidence="1">
    <location>
        <begin position="58"/>
        <end position="69"/>
    </location>
</feature>
<feature type="compositionally biased region" description="Polar residues" evidence="1">
    <location>
        <begin position="39"/>
        <end position="49"/>
    </location>
</feature>
<keyword evidence="3" id="KW-1185">Reference proteome</keyword>
<gene>
    <name evidence="2" type="ORF">KHLLAP_LOCUS13555</name>
</gene>
<sequence length="113" mass="13059">MNYDDGNHYDSQRHRIRSKDVSSHRVTYYANGLPRLVRTQATSVPQYQYQDAKGHYGGSTHHSSSGNKPHSSKDHEKHHSSGSKHHSSRSSSQHDYGKYYSYEEAEKKSSRHR</sequence>